<dbReference type="AlphaFoldDB" id="A0A4Z2F122"/>
<comment type="caution">
    <text evidence="2">The sequence shown here is derived from an EMBL/GenBank/DDBJ whole genome shotgun (WGS) entry which is preliminary data.</text>
</comment>
<proteinExistence type="predicted"/>
<evidence type="ECO:0000256" key="1">
    <source>
        <dbReference type="SAM" id="MobiDB-lite"/>
    </source>
</evidence>
<gene>
    <name evidence="2" type="ORF">EYF80_055657</name>
</gene>
<organism evidence="2 3">
    <name type="scientific">Liparis tanakae</name>
    <name type="common">Tanaka's snailfish</name>
    <dbReference type="NCBI Taxonomy" id="230148"/>
    <lineage>
        <taxon>Eukaryota</taxon>
        <taxon>Metazoa</taxon>
        <taxon>Chordata</taxon>
        <taxon>Craniata</taxon>
        <taxon>Vertebrata</taxon>
        <taxon>Euteleostomi</taxon>
        <taxon>Actinopterygii</taxon>
        <taxon>Neopterygii</taxon>
        <taxon>Teleostei</taxon>
        <taxon>Neoteleostei</taxon>
        <taxon>Acanthomorphata</taxon>
        <taxon>Eupercaria</taxon>
        <taxon>Perciformes</taxon>
        <taxon>Cottioidei</taxon>
        <taxon>Cottales</taxon>
        <taxon>Liparidae</taxon>
        <taxon>Liparis</taxon>
    </lineage>
</organism>
<keyword evidence="3" id="KW-1185">Reference proteome</keyword>
<protein>
    <submittedName>
        <fullName evidence="2">Uncharacterized protein</fullName>
    </submittedName>
</protein>
<evidence type="ECO:0000313" key="2">
    <source>
        <dbReference type="EMBL" id="TNN34182.1"/>
    </source>
</evidence>
<sequence>MYPSGLGSRRIPRLPRHARGSTEVTKEHICTRITIFPLECESRGGLGYYRLSPPIPNISKPLSFLWGAVRRLLRASGPERSWQVRGGRCPAELIPERFLVGPRVEES</sequence>
<feature type="region of interest" description="Disordered" evidence="1">
    <location>
        <begin position="1"/>
        <end position="21"/>
    </location>
</feature>
<dbReference type="Proteomes" id="UP000314294">
    <property type="component" value="Unassembled WGS sequence"/>
</dbReference>
<name>A0A4Z2F122_9TELE</name>
<reference evidence="2 3" key="1">
    <citation type="submission" date="2019-03" db="EMBL/GenBank/DDBJ databases">
        <title>First draft genome of Liparis tanakae, snailfish: a comprehensive survey of snailfish specific genes.</title>
        <authorList>
            <person name="Kim W."/>
            <person name="Song I."/>
            <person name="Jeong J.-H."/>
            <person name="Kim D."/>
            <person name="Kim S."/>
            <person name="Ryu S."/>
            <person name="Song J.Y."/>
            <person name="Lee S.K."/>
        </authorList>
    </citation>
    <scope>NUCLEOTIDE SEQUENCE [LARGE SCALE GENOMIC DNA]</scope>
    <source>
        <tissue evidence="2">Muscle</tissue>
    </source>
</reference>
<feature type="compositionally biased region" description="Basic residues" evidence="1">
    <location>
        <begin position="10"/>
        <end position="19"/>
    </location>
</feature>
<evidence type="ECO:0000313" key="3">
    <source>
        <dbReference type="Proteomes" id="UP000314294"/>
    </source>
</evidence>
<dbReference type="EMBL" id="SRLO01002024">
    <property type="protein sequence ID" value="TNN34182.1"/>
    <property type="molecule type" value="Genomic_DNA"/>
</dbReference>
<accession>A0A4Z2F122</accession>